<sequence length="104" mass="12115">MIRKAKELSQKSLHHENAHLLLLSLDLPDYAEKPHCLVLSDPRNDRENASCLTLRWRSRVCAWWKAASPKRIMGIQEQGNVLLCQNYYTATHILTLLRCGLYER</sequence>
<dbReference type="EMBL" id="BKCP01009560">
    <property type="protein sequence ID" value="GER51179.1"/>
    <property type="molecule type" value="Genomic_DNA"/>
</dbReference>
<dbReference type="AlphaFoldDB" id="A0A5A7R1B6"/>
<reference evidence="2" key="1">
    <citation type="journal article" date="2019" name="Curr. Biol.">
        <title>Genome Sequence of Striga asiatica Provides Insight into the Evolution of Plant Parasitism.</title>
        <authorList>
            <person name="Yoshida S."/>
            <person name="Kim S."/>
            <person name="Wafula E.K."/>
            <person name="Tanskanen J."/>
            <person name="Kim Y.M."/>
            <person name="Honaas L."/>
            <person name="Yang Z."/>
            <person name="Spallek T."/>
            <person name="Conn C.E."/>
            <person name="Ichihashi Y."/>
            <person name="Cheong K."/>
            <person name="Cui S."/>
            <person name="Der J.P."/>
            <person name="Gundlach H."/>
            <person name="Jiao Y."/>
            <person name="Hori C."/>
            <person name="Ishida J.K."/>
            <person name="Kasahara H."/>
            <person name="Kiba T."/>
            <person name="Kim M.S."/>
            <person name="Koo N."/>
            <person name="Laohavisit A."/>
            <person name="Lee Y.H."/>
            <person name="Lumba S."/>
            <person name="McCourt P."/>
            <person name="Mortimer J.C."/>
            <person name="Mutuku J.M."/>
            <person name="Nomura T."/>
            <person name="Sasaki-Sekimoto Y."/>
            <person name="Seto Y."/>
            <person name="Wang Y."/>
            <person name="Wakatake T."/>
            <person name="Sakakibara H."/>
            <person name="Demura T."/>
            <person name="Yamaguchi S."/>
            <person name="Yoneyama K."/>
            <person name="Manabe R.I."/>
            <person name="Nelson D.C."/>
            <person name="Schulman A.H."/>
            <person name="Timko M.P."/>
            <person name="dePamphilis C.W."/>
            <person name="Choi D."/>
            <person name="Shirasu K."/>
        </authorList>
    </citation>
    <scope>NUCLEOTIDE SEQUENCE [LARGE SCALE GENOMIC DNA]</scope>
    <source>
        <strain evidence="2">cv. UVA1</strain>
    </source>
</reference>
<gene>
    <name evidence="1" type="ORF">STAS_28538</name>
</gene>
<evidence type="ECO:0000313" key="1">
    <source>
        <dbReference type="EMBL" id="GER51179.1"/>
    </source>
</evidence>
<protein>
    <submittedName>
        <fullName evidence="1">Glucocorticoid modulatory element-binding protein 2</fullName>
    </submittedName>
</protein>
<proteinExistence type="predicted"/>
<comment type="caution">
    <text evidence="1">The sequence shown here is derived from an EMBL/GenBank/DDBJ whole genome shotgun (WGS) entry which is preliminary data.</text>
</comment>
<organism evidence="1 2">
    <name type="scientific">Striga asiatica</name>
    <name type="common">Asiatic witchweed</name>
    <name type="synonym">Buchnera asiatica</name>
    <dbReference type="NCBI Taxonomy" id="4170"/>
    <lineage>
        <taxon>Eukaryota</taxon>
        <taxon>Viridiplantae</taxon>
        <taxon>Streptophyta</taxon>
        <taxon>Embryophyta</taxon>
        <taxon>Tracheophyta</taxon>
        <taxon>Spermatophyta</taxon>
        <taxon>Magnoliopsida</taxon>
        <taxon>eudicotyledons</taxon>
        <taxon>Gunneridae</taxon>
        <taxon>Pentapetalae</taxon>
        <taxon>asterids</taxon>
        <taxon>lamiids</taxon>
        <taxon>Lamiales</taxon>
        <taxon>Orobanchaceae</taxon>
        <taxon>Buchnereae</taxon>
        <taxon>Striga</taxon>
    </lineage>
</organism>
<name>A0A5A7R1B6_STRAF</name>
<dbReference type="Proteomes" id="UP000325081">
    <property type="component" value="Unassembled WGS sequence"/>
</dbReference>
<accession>A0A5A7R1B6</accession>
<keyword evidence="2" id="KW-1185">Reference proteome</keyword>
<evidence type="ECO:0000313" key="2">
    <source>
        <dbReference type="Proteomes" id="UP000325081"/>
    </source>
</evidence>